<dbReference type="InterPro" id="IPR041966">
    <property type="entry name" value="LOTUS-like"/>
</dbReference>
<reference evidence="8" key="1">
    <citation type="submission" date="2023-12" db="EMBL/GenBank/DDBJ databases">
        <title>Identification and Expression Profile Analysis of Tudor Family Genes in Locusta migratoria, and Functional Characterization of LmTdr7.</title>
        <authorList>
            <person name="Deng S."/>
            <person name="Wang J."/>
            <person name="Ma E."/>
            <person name="Zhang J."/>
            <person name="Xing S."/>
        </authorList>
    </citation>
    <scope>NUCLEOTIDE SEQUENCE</scope>
</reference>
<dbReference type="PANTHER" id="PTHR22948:SF29">
    <property type="entry name" value="FI02030P-RELATED"/>
    <property type="match status" value="1"/>
</dbReference>
<feature type="region of interest" description="Disordered" evidence="5">
    <location>
        <begin position="344"/>
        <end position="363"/>
    </location>
</feature>
<evidence type="ECO:0000259" key="7">
    <source>
        <dbReference type="PROSITE" id="PS51644"/>
    </source>
</evidence>
<dbReference type="Pfam" id="PF00567">
    <property type="entry name" value="TUDOR"/>
    <property type="match status" value="1"/>
</dbReference>
<dbReference type="SUPFAM" id="SSF63748">
    <property type="entry name" value="Tudor/PWWP/MBT"/>
    <property type="match status" value="1"/>
</dbReference>
<dbReference type="InterPro" id="IPR035437">
    <property type="entry name" value="SNase_OB-fold_sf"/>
</dbReference>
<dbReference type="CDD" id="cd08824">
    <property type="entry name" value="LOTUS"/>
    <property type="match status" value="2"/>
</dbReference>
<evidence type="ECO:0000256" key="2">
    <source>
        <dbReference type="ARBA" id="ARBA00022490"/>
    </source>
</evidence>
<name>A0AAU7J8S2_LOCMI</name>
<feature type="domain" description="Tudor" evidence="6">
    <location>
        <begin position="633"/>
        <end position="693"/>
    </location>
</feature>
<keyword evidence="3" id="KW-0677">Repeat</keyword>
<dbReference type="InterPro" id="IPR025605">
    <property type="entry name" value="OST-HTH/LOTUS_dom"/>
</dbReference>
<evidence type="ECO:0000259" key="6">
    <source>
        <dbReference type="PROSITE" id="PS50304"/>
    </source>
</evidence>
<dbReference type="Gene3D" id="3.30.420.610">
    <property type="entry name" value="LOTUS domain-like"/>
    <property type="match status" value="3"/>
</dbReference>
<evidence type="ECO:0000256" key="1">
    <source>
        <dbReference type="ARBA" id="ARBA00004496"/>
    </source>
</evidence>
<dbReference type="PANTHER" id="PTHR22948">
    <property type="entry name" value="TUDOR DOMAIN CONTAINING PROTEIN"/>
    <property type="match status" value="1"/>
</dbReference>
<feature type="domain" description="HTH OST-type" evidence="7">
    <location>
        <begin position="369"/>
        <end position="442"/>
    </location>
</feature>
<dbReference type="CDD" id="cd09972">
    <property type="entry name" value="LOTUS_TDRD_OSKAR"/>
    <property type="match status" value="1"/>
</dbReference>
<keyword evidence="4" id="KW-0221">Differentiation</keyword>
<dbReference type="GO" id="GO:0034587">
    <property type="term" value="P:piRNA processing"/>
    <property type="evidence" value="ECO:0007669"/>
    <property type="project" value="TreeGrafter"/>
</dbReference>
<dbReference type="Gene3D" id="2.40.50.90">
    <property type="match status" value="1"/>
</dbReference>
<dbReference type="Gene3D" id="2.30.30.140">
    <property type="match status" value="1"/>
</dbReference>
<feature type="compositionally biased region" description="Basic and acidic residues" evidence="5">
    <location>
        <begin position="1330"/>
        <end position="1339"/>
    </location>
</feature>
<feature type="region of interest" description="Disordered" evidence="5">
    <location>
        <begin position="1245"/>
        <end position="1265"/>
    </location>
</feature>
<dbReference type="GO" id="GO:0007283">
    <property type="term" value="P:spermatogenesis"/>
    <property type="evidence" value="ECO:0007669"/>
    <property type="project" value="UniProtKB-KW"/>
</dbReference>
<evidence type="ECO:0000313" key="8">
    <source>
        <dbReference type="EMBL" id="XBN89725.1"/>
    </source>
</evidence>
<keyword evidence="2" id="KW-0963">Cytoplasm</keyword>
<dbReference type="InterPro" id="IPR050621">
    <property type="entry name" value="Tudor_domain_containing"/>
</dbReference>
<protein>
    <submittedName>
        <fullName evidence="8">Tudor domain-containing protein Tdr22</fullName>
    </submittedName>
</protein>
<dbReference type="GO" id="GO:0043186">
    <property type="term" value="C:P granule"/>
    <property type="evidence" value="ECO:0007669"/>
    <property type="project" value="TreeGrafter"/>
</dbReference>
<feature type="compositionally biased region" description="Low complexity" evidence="5">
    <location>
        <begin position="345"/>
        <end position="363"/>
    </location>
</feature>
<feature type="compositionally biased region" description="Polar residues" evidence="5">
    <location>
        <begin position="1292"/>
        <end position="1315"/>
    </location>
</feature>
<feature type="domain" description="HTH OST-type" evidence="7">
    <location>
        <begin position="461"/>
        <end position="535"/>
    </location>
</feature>
<dbReference type="GO" id="GO:0030719">
    <property type="term" value="P:P granule organization"/>
    <property type="evidence" value="ECO:0007669"/>
    <property type="project" value="TreeGrafter"/>
</dbReference>
<comment type="subcellular location">
    <subcellularLocation>
        <location evidence="1">Cytoplasm</location>
    </subcellularLocation>
</comment>
<dbReference type="InterPro" id="IPR002999">
    <property type="entry name" value="Tudor"/>
</dbReference>
<feature type="region of interest" description="Disordered" evidence="5">
    <location>
        <begin position="1291"/>
        <end position="1367"/>
    </location>
</feature>
<keyword evidence="4" id="KW-0744">Spermatogenesis</keyword>
<accession>A0AAU7J8S2</accession>
<dbReference type="EMBL" id="OR912224">
    <property type="protein sequence ID" value="XBN89725.1"/>
    <property type="molecule type" value="mRNA"/>
</dbReference>
<dbReference type="PROSITE" id="PS50304">
    <property type="entry name" value="TUDOR"/>
    <property type="match status" value="1"/>
</dbReference>
<dbReference type="PROSITE" id="PS51644">
    <property type="entry name" value="HTH_OST"/>
    <property type="match status" value="3"/>
</dbReference>
<feature type="compositionally biased region" description="Basic and acidic residues" evidence="5">
    <location>
        <begin position="1251"/>
        <end position="1263"/>
    </location>
</feature>
<evidence type="ECO:0000256" key="4">
    <source>
        <dbReference type="ARBA" id="ARBA00022871"/>
    </source>
</evidence>
<evidence type="ECO:0000256" key="5">
    <source>
        <dbReference type="SAM" id="MobiDB-lite"/>
    </source>
</evidence>
<feature type="compositionally biased region" description="Basic and acidic residues" evidence="5">
    <location>
        <begin position="1357"/>
        <end position="1367"/>
    </location>
</feature>
<organism evidence="8">
    <name type="scientific">Locusta migratoria</name>
    <name type="common">Migratory locust</name>
    <dbReference type="NCBI Taxonomy" id="7004"/>
    <lineage>
        <taxon>Eukaryota</taxon>
        <taxon>Metazoa</taxon>
        <taxon>Ecdysozoa</taxon>
        <taxon>Arthropoda</taxon>
        <taxon>Hexapoda</taxon>
        <taxon>Insecta</taxon>
        <taxon>Pterygota</taxon>
        <taxon>Neoptera</taxon>
        <taxon>Polyneoptera</taxon>
        <taxon>Orthoptera</taxon>
        <taxon>Caelifera</taxon>
        <taxon>Acrididea</taxon>
        <taxon>Acridomorpha</taxon>
        <taxon>Acridoidea</taxon>
        <taxon>Acrididae</taxon>
        <taxon>Oedipodinae</taxon>
        <taxon>Locusta</taxon>
    </lineage>
</organism>
<sequence>MLYFFRAMFSMEYVLVQCNIMEAEKAELKSILRGLLISSPKQMTVRDLANDFSKQEGREFPYQKFGFRTFVDYLKTIKDTVVLSGCQPIYVTPVVKQSTAHVNDLVLKQKNSTSKKSSYKTLEKSQRKRGWVPIVIPPEPAKTLPTLLDIKIPSRKKYMLDAPATRRTPRNSAYHNFQKLKVDSECKNVDSAESGKNYASVVYEKDTVCQEKTFPHLKSGKSADVCNDVDNKMKTVASKPSEKWDDICDEIKGHDDSLFEKYCVQNIKFRSINNIDEWFPKEVPETSPRNSVVVSPEFKDAKNVARHFEQSENVTKSITRNSVTEFSETKTDCSLLNEEECVQRTSTSSSPVPSSETSFNSSSLPNRLFSEKTVSNMKKLIKENPQGLWASEFPAIYKEYFGVPLDYHAYGYVSMAAVAAAYSDVFICLRRSSADFLLFDSDTPLPKHYANSANKNSCGVVTEVIKSNVERLIAEFPTGLPVEEFKEMYKLYFSEELNEGELGFSSLYDMLQALHEVYILRLRQVGKNTVLYPARNLESVQYIPPLCNSVMEYDTAEPFTEYPPEVLDPHDTIQRQPLPRFRPDFPVFVSDVTTPSCFHMILYDLSNQLESLMDEIQFFYSTEGEKYKIPQSAICEGLFCIARYERNQEWHRAKICDIKGGMSKIRINYMDYGTMGLVRSEELRFMHRDFAQFPLQAITSSLANIEPAVGEWSKEVSKYFLDLVRGKILMAVIDRTNQSNRTSVGLVDTSGEDDIHINDQLVLKGYAKFKHDPLQNLDDVANDSCALELQNGDLEMNNGISDMKMFHDEEFTNGDSYFVPSTVTEPAFNNGSWPLSFSETRNDDLSQNSPAVSIEPDEPEMQNQYEMNNWKFNGQNLHDQTLTNGSDGSFVSSAVTESTYDKWKGPLLFNGATRDVKKASIESEEKCQSGTTNGPANMWYEKPHCKSPVDTKSLEIGILPSKDDIMKVWNASVLPTSINSTPSISNESDDSLNLKKIPNTWNDVKYSTAFDTDLKKDKANKQLSNKMQNALTSDAKELTSNNSTMPLSGNTQTGNTHTTFVSDNSRNGIPHSVPATSNNSKDTSFAHHGLYAHNMWNLGNISVNPTWISSGNQPVVNNVSSLVQAGQTAWFHPVSNTTQFPLAPIVGVTTLPPPGFTPIQNPFVAFTTPRLPPVDPRLSILDGAFVYQHQSNPWISRFSEITSTPNHRSFSNPAGQIFTDHNNSGTFVNPTPDIREISKSTENLLSEEESEIKNKDREHELKSSKLGVNNHEVKPCGISQCTQTTLDEEDTLQNNVQSSERKTSNTVTETMSTNENDGDKETNMLSENNMKLENEERSPDSYVFSENSSGVVQNTKQDSEPTERTDVENELCKNLQRFQIDTSIGSTNTTEEKPICAMQHSVKNDELHLDSAETSTRDEEEITWHASSQEVEVTTEEKRRHPVRHIKKILISGRVLNLINYNEQAYFCTDEFVRTFSKFSGRHVLLKILDTTGVTLPFVEVNRSDNWEMFQMLDNCDLNTKSRKTNGQIHDVLHLVPLRSATDLLKALKISDVAIIAGLMEEVENFNPEDDYWYRD</sequence>
<feature type="domain" description="HTH OST-type" evidence="7">
    <location>
        <begin position="24"/>
        <end position="99"/>
    </location>
</feature>
<dbReference type="Pfam" id="PF12872">
    <property type="entry name" value="OST-HTH"/>
    <property type="match status" value="3"/>
</dbReference>
<evidence type="ECO:0000256" key="3">
    <source>
        <dbReference type="ARBA" id="ARBA00022737"/>
    </source>
</evidence>
<feature type="compositionally biased region" description="Polar residues" evidence="5">
    <location>
        <begin position="1344"/>
        <end position="1356"/>
    </location>
</feature>
<dbReference type="SMART" id="SM00333">
    <property type="entry name" value="TUDOR"/>
    <property type="match status" value="1"/>
</dbReference>
<proteinExistence type="evidence at transcript level"/>